<evidence type="ECO:0000256" key="1">
    <source>
        <dbReference type="SAM" id="MobiDB-lite"/>
    </source>
</evidence>
<evidence type="ECO:0000313" key="2">
    <source>
        <dbReference type="EMBL" id="GJS71143.1"/>
    </source>
</evidence>
<keyword evidence="3" id="KW-1185">Reference proteome</keyword>
<gene>
    <name evidence="2" type="ORF">Tco_0703984</name>
</gene>
<sequence>MNNACAQRWRFDPLPRLCTWMAFGGNTRDLGSFGEETDEITDLHQILEKILLTELGDGVTSIKRRHRDPSSDGARDLVTASGRIHESRIVDPFTVASGLMIVRVRIMNQEVTRQFVARNEKWVPTKEIVKISTTNAFIISAEVPKIFMQQFGYTVKKVKDTESYEFLLANKKCVVDVEVFWKILDICPRVQGEDFAELPDDEATLTFFLDLGYKGPLHKHPSMVLSDVHEILHWSNSSQDEQMQRRVVKKKVIITIDDNIVPELDVALELGKSISLIEAVEEEVARKVHATHARIVTEPIPEPGRRRPSCIAFKDTSSMSKKMSLDSSQNLKGVQTLTPEEQIASDTMKALKETTVVPATLSEGTGTKPGVPNEEKVTFEDKVILEWGSEQESEYSEEEDDDETIEYVDMDKQEEKKDDDDDKSIELEQTDDEETNDEFVYSKEHVQDDDEETDDEFVHGTVMKKFLMRPSSTYPSILTVPVLVNSEPSILTSIPKTPLVAPATTLLPHRSVFTIPPLRVAKLEKDVSELKKIDHSPKALVTLKSQVPTVVEHYLGSKIGDDLQKTSTIDLEQESEKSTSEILKTKKEQAEKQKMLKYTIKSTDKAALKEYDLKSALYQIMNENKSFNRNLVNHTLYHVLMEALIEDENAMDKGVADTVKNHKRRYDDEDDDEDPSVGPNQGKKIKRRRTKESESSMKPSTTKETSKGKAPSKSSKTGKSTTTQEPIEEPIAKVVMDDLETTANEDVVNDADHPQDNVAPNIDEPFRDTWFKQPLRPPTPDPEWNKCQVVTDQPKQPWFNKMVSAAKDPLTFNELMATPIDFSNSIELEYNIEECFKAMTNRLNWNNTLGDRCPFDLAKPLPLKGRPRHLTVSAEYFFNNDLEFLKSSDPENKYTTSITKTKATRYEIVGIEDMAPTLWNTIKVGYDKDVEKGIKHRGERRKLCVSVKKLHGYGHLEEIRVRRADRHVYKFKEGDFTLPEIEFKELYTPSYKPPGVIYEDLNKQKRVMRADELYKFSDRTLKTVRDELHHSILDFRLGYNEEMSRRKWKAVDKRRSELMVELIDKQMRKRRIIRNLERLVGAQEL</sequence>
<dbReference type="Proteomes" id="UP001151760">
    <property type="component" value="Unassembled WGS sequence"/>
</dbReference>
<organism evidence="2 3">
    <name type="scientific">Tanacetum coccineum</name>
    <dbReference type="NCBI Taxonomy" id="301880"/>
    <lineage>
        <taxon>Eukaryota</taxon>
        <taxon>Viridiplantae</taxon>
        <taxon>Streptophyta</taxon>
        <taxon>Embryophyta</taxon>
        <taxon>Tracheophyta</taxon>
        <taxon>Spermatophyta</taxon>
        <taxon>Magnoliopsida</taxon>
        <taxon>eudicotyledons</taxon>
        <taxon>Gunneridae</taxon>
        <taxon>Pentapetalae</taxon>
        <taxon>asterids</taxon>
        <taxon>campanulids</taxon>
        <taxon>Asterales</taxon>
        <taxon>Asteraceae</taxon>
        <taxon>Asteroideae</taxon>
        <taxon>Anthemideae</taxon>
        <taxon>Anthemidinae</taxon>
        <taxon>Tanacetum</taxon>
    </lineage>
</organism>
<feature type="compositionally biased region" description="Acidic residues" evidence="1">
    <location>
        <begin position="389"/>
        <end position="408"/>
    </location>
</feature>
<reference evidence="2" key="2">
    <citation type="submission" date="2022-01" db="EMBL/GenBank/DDBJ databases">
        <authorList>
            <person name="Yamashiro T."/>
            <person name="Shiraishi A."/>
            <person name="Satake H."/>
            <person name="Nakayama K."/>
        </authorList>
    </citation>
    <scope>NUCLEOTIDE SEQUENCE</scope>
</reference>
<protein>
    <submittedName>
        <fullName evidence="2">Uncharacterized protein</fullName>
    </submittedName>
</protein>
<feature type="region of interest" description="Disordered" evidence="1">
    <location>
        <begin position="387"/>
        <end position="455"/>
    </location>
</feature>
<feature type="compositionally biased region" description="Acidic residues" evidence="1">
    <location>
        <begin position="417"/>
        <end position="437"/>
    </location>
</feature>
<feature type="region of interest" description="Disordered" evidence="1">
    <location>
        <begin position="360"/>
        <end position="379"/>
    </location>
</feature>
<evidence type="ECO:0000313" key="3">
    <source>
        <dbReference type="Proteomes" id="UP001151760"/>
    </source>
</evidence>
<proteinExistence type="predicted"/>
<feature type="compositionally biased region" description="Low complexity" evidence="1">
    <location>
        <begin position="708"/>
        <end position="723"/>
    </location>
</feature>
<comment type="caution">
    <text evidence="2">The sequence shown here is derived from an EMBL/GenBank/DDBJ whole genome shotgun (WGS) entry which is preliminary data.</text>
</comment>
<accession>A0ABQ4Y0E0</accession>
<reference evidence="2" key="1">
    <citation type="journal article" date="2022" name="Int. J. Mol. Sci.">
        <title>Draft Genome of Tanacetum Coccineum: Genomic Comparison of Closely Related Tanacetum-Family Plants.</title>
        <authorList>
            <person name="Yamashiro T."/>
            <person name="Shiraishi A."/>
            <person name="Nakayama K."/>
            <person name="Satake H."/>
        </authorList>
    </citation>
    <scope>NUCLEOTIDE SEQUENCE</scope>
</reference>
<dbReference type="EMBL" id="BQNB010009984">
    <property type="protein sequence ID" value="GJS71143.1"/>
    <property type="molecule type" value="Genomic_DNA"/>
</dbReference>
<feature type="region of interest" description="Disordered" evidence="1">
    <location>
        <begin position="663"/>
        <end position="731"/>
    </location>
</feature>
<name>A0ABQ4Y0E0_9ASTR</name>